<feature type="region of interest" description="Disordered" evidence="1">
    <location>
        <begin position="270"/>
        <end position="411"/>
    </location>
</feature>
<evidence type="ECO:0000259" key="2">
    <source>
        <dbReference type="PROSITE" id="PS01033"/>
    </source>
</evidence>
<keyword evidence="4" id="KW-1185">Reference proteome</keyword>
<accession>A0ABP0H7G5</accession>
<gene>
    <name evidence="3" type="ORF">SCF082_LOCUS22</name>
</gene>
<feature type="compositionally biased region" description="Basic residues" evidence="1">
    <location>
        <begin position="385"/>
        <end position="396"/>
    </location>
</feature>
<feature type="compositionally biased region" description="Basic and acidic residues" evidence="1">
    <location>
        <begin position="282"/>
        <end position="320"/>
    </location>
</feature>
<name>A0ABP0H7G5_9DINO</name>
<dbReference type="InterPro" id="IPR012292">
    <property type="entry name" value="Globin/Proto"/>
</dbReference>
<organism evidence="3 4">
    <name type="scientific">Durusdinium trenchii</name>
    <dbReference type="NCBI Taxonomy" id="1381693"/>
    <lineage>
        <taxon>Eukaryota</taxon>
        <taxon>Sar</taxon>
        <taxon>Alveolata</taxon>
        <taxon>Dinophyceae</taxon>
        <taxon>Suessiales</taxon>
        <taxon>Symbiodiniaceae</taxon>
        <taxon>Durusdinium</taxon>
    </lineage>
</organism>
<dbReference type="InterPro" id="IPR009050">
    <property type="entry name" value="Globin-like_sf"/>
</dbReference>
<dbReference type="EMBL" id="CAXAMM010000001">
    <property type="protein sequence ID" value="CAK8985144.1"/>
    <property type="molecule type" value="Genomic_DNA"/>
</dbReference>
<feature type="domain" description="Globin" evidence="2">
    <location>
        <begin position="786"/>
        <end position="879"/>
    </location>
</feature>
<evidence type="ECO:0000256" key="1">
    <source>
        <dbReference type="SAM" id="MobiDB-lite"/>
    </source>
</evidence>
<dbReference type="InterPro" id="IPR000971">
    <property type="entry name" value="Globin"/>
</dbReference>
<evidence type="ECO:0000313" key="4">
    <source>
        <dbReference type="Proteomes" id="UP001642464"/>
    </source>
</evidence>
<protein>
    <submittedName>
        <fullName evidence="3">Heterogeneous nuclear ribonucleoprotein U</fullName>
    </submittedName>
</protein>
<comment type="caution">
    <text evidence="3">The sequence shown here is derived from an EMBL/GenBank/DDBJ whole genome shotgun (WGS) entry which is preliminary data.</text>
</comment>
<proteinExistence type="predicted"/>
<evidence type="ECO:0000313" key="3">
    <source>
        <dbReference type="EMBL" id="CAK8985144.1"/>
    </source>
</evidence>
<dbReference type="PROSITE" id="PS01033">
    <property type="entry name" value="GLOBIN"/>
    <property type="match status" value="1"/>
</dbReference>
<keyword evidence="3" id="KW-0687">Ribonucleoprotein</keyword>
<sequence length="879" mass="98955">MEAVEVTEEEERRFLERMVEDQNERDLAKSFADFKIPSKEEGFQDIVFAWQGEEGSAEYLKRWIADKKLVERVPDLRPNEWFREKLRQWQQTLSRWKRKQEDWSDPSARRKPKPVGPVRSEGQPENSDEVDPWKLLDVTDIGTGEPLFSKFTWEDWQLLELRVQLHLLVHGYKHAMQDPERVTFHESHTEFYYEIFYRRPIDLRNFGAGKLSDLLEMVKDTLEIFPKTSVLDPQLSDDTPFENFLRLVEDARRCRLVRLDGGDETARLRLTRAHGRAAPPRQRQEFRGDDRKGDRGKGDWGDRGKGDRGKGRGYDREPVRHGGRPQHSTRWEHSAPPRGSRGLAAADAGPRGGYERSRSGRRDPRTEAGADGETRQRTRTGALTRPRRRATRHHERPTRAMGRGEGAEVGARGREGSKMLPIKKELLMLPPPSKYQLRTGQIAHAAIAEKGRELERPWMVETKGFQWSASQASMACVPGGPDVGSARGGSSSPRTGTRRTACDLHSLAGAMALEHPSVEGGSVLGVSKVHPEASKKVLHSLFSRCSAAQGRQASFSVVRVQLESSESGADLLWNAPHVEHWGIFMCGAFAPPKVKAVLKARNGGFQRFLARVAEPKTKWKGRAGERMGGTKVRMDQWKKSLKGCWLETLVLRVGSPCCSADKDLANVKYMKSMPFFDLCCALMEQLDTFFKKDSTIACMAIITLMESNDPMLGTISGPRAWPRFEEMAAVDEEFDFDEVNLEPTERVEVDGDNVDESWEVGDDILDVAQLEIDTENFGELRLTETAITKVQAGLKLLIETVGSVEAAGDAIYSTLFEAAPSLQSLFKTPRAVQGMKFAMSIANIVAKLRQPDEVKTIVDQLSFQHITTEVTIPRILAAV</sequence>
<dbReference type="SUPFAM" id="SSF46458">
    <property type="entry name" value="Globin-like"/>
    <property type="match status" value="1"/>
</dbReference>
<feature type="compositionally biased region" description="Basic and acidic residues" evidence="1">
    <location>
        <begin position="353"/>
        <end position="376"/>
    </location>
</feature>
<feature type="region of interest" description="Disordered" evidence="1">
    <location>
        <begin position="98"/>
        <end position="130"/>
    </location>
</feature>
<reference evidence="3 4" key="1">
    <citation type="submission" date="2024-02" db="EMBL/GenBank/DDBJ databases">
        <authorList>
            <person name="Chen Y."/>
            <person name="Shah S."/>
            <person name="Dougan E. K."/>
            <person name="Thang M."/>
            <person name="Chan C."/>
        </authorList>
    </citation>
    <scope>NUCLEOTIDE SEQUENCE [LARGE SCALE GENOMIC DNA]</scope>
</reference>
<dbReference type="Gene3D" id="1.10.490.10">
    <property type="entry name" value="Globins"/>
    <property type="match status" value="1"/>
</dbReference>
<dbReference type="GO" id="GO:1990904">
    <property type="term" value="C:ribonucleoprotein complex"/>
    <property type="evidence" value="ECO:0007669"/>
    <property type="project" value="UniProtKB-KW"/>
</dbReference>
<dbReference type="Proteomes" id="UP001642464">
    <property type="component" value="Unassembled WGS sequence"/>
</dbReference>